<organism evidence="3 4">
    <name type="scientific">Posidoniimonas corsicana</name>
    <dbReference type="NCBI Taxonomy" id="1938618"/>
    <lineage>
        <taxon>Bacteria</taxon>
        <taxon>Pseudomonadati</taxon>
        <taxon>Planctomycetota</taxon>
        <taxon>Planctomycetia</taxon>
        <taxon>Pirellulales</taxon>
        <taxon>Lacipirellulaceae</taxon>
        <taxon>Posidoniimonas</taxon>
    </lineage>
</organism>
<dbReference type="Proteomes" id="UP000316714">
    <property type="component" value="Unassembled WGS sequence"/>
</dbReference>
<dbReference type="RefSeq" id="WP_146565298.1">
    <property type="nucleotide sequence ID" value="NZ_SIHJ01000001.1"/>
</dbReference>
<dbReference type="InterPro" id="IPR017944">
    <property type="entry name" value="KaiA/RbsU_helical_domain_sf"/>
</dbReference>
<dbReference type="AlphaFoldDB" id="A0A5C5VHB1"/>
<proteinExistence type="predicted"/>
<feature type="coiled-coil region" evidence="1">
    <location>
        <begin position="147"/>
        <end position="186"/>
    </location>
</feature>
<gene>
    <name evidence="3" type="ORF">KOR34_29710</name>
</gene>
<dbReference type="EMBL" id="SIHJ01000001">
    <property type="protein sequence ID" value="TWT38004.1"/>
    <property type="molecule type" value="Genomic_DNA"/>
</dbReference>
<name>A0A5C5VHB1_9BACT</name>
<evidence type="ECO:0000256" key="2">
    <source>
        <dbReference type="SAM" id="MobiDB-lite"/>
    </source>
</evidence>
<dbReference type="InterPro" id="IPR011006">
    <property type="entry name" value="CheY-like_superfamily"/>
</dbReference>
<dbReference type="Gene3D" id="1.10.1240.30">
    <property type="entry name" value="KaiA/RbsU domain"/>
    <property type="match status" value="1"/>
</dbReference>
<dbReference type="OrthoDB" id="252780at2"/>
<evidence type="ECO:0000313" key="3">
    <source>
        <dbReference type="EMBL" id="TWT38004.1"/>
    </source>
</evidence>
<evidence type="ECO:0000256" key="1">
    <source>
        <dbReference type="SAM" id="Coils"/>
    </source>
</evidence>
<dbReference type="Gene3D" id="3.40.50.2300">
    <property type="match status" value="1"/>
</dbReference>
<feature type="region of interest" description="Disordered" evidence="2">
    <location>
        <begin position="191"/>
        <end position="211"/>
    </location>
</feature>
<keyword evidence="4" id="KW-1185">Reference proteome</keyword>
<dbReference type="SUPFAM" id="SSF52172">
    <property type="entry name" value="CheY-like"/>
    <property type="match status" value="1"/>
</dbReference>
<comment type="caution">
    <text evidence="3">The sequence shown here is derived from an EMBL/GenBank/DDBJ whole genome shotgun (WGS) entry which is preliminary data.</text>
</comment>
<protein>
    <submittedName>
        <fullName evidence="3">Uncharacterized protein</fullName>
    </submittedName>
</protein>
<reference evidence="3 4" key="1">
    <citation type="submission" date="2019-02" db="EMBL/GenBank/DDBJ databases">
        <title>Deep-cultivation of Planctomycetes and their phenomic and genomic characterization uncovers novel biology.</title>
        <authorList>
            <person name="Wiegand S."/>
            <person name="Jogler M."/>
            <person name="Boedeker C."/>
            <person name="Pinto D."/>
            <person name="Vollmers J."/>
            <person name="Rivas-Marin E."/>
            <person name="Kohn T."/>
            <person name="Peeters S.H."/>
            <person name="Heuer A."/>
            <person name="Rast P."/>
            <person name="Oberbeckmann S."/>
            <person name="Bunk B."/>
            <person name="Jeske O."/>
            <person name="Meyerdierks A."/>
            <person name="Storesund J.E."/>
            <person name="Kallscheuer N."/>
            <person name="Luecker S."/>
            <person name="Lage O.M."/>
            <person name="Pohl T."/>
            <person name="Merkel B.J."/>
            <person name="Hornburger P."/>
            <person name="Mueller R.-W."/>
            <person name="Bruemmer F."/>
            <person name="Labrenz M."/>
            <person name="Spormann A.M."/>
            <person name="Op Den Camp H."/>
            <person name="Overmann J."/>
            <person name="Amann R."/>
            <person name="Jetten M.S.M."/>
            <person name="Mascher T."/>
            <person name="Medema M.H."/>
            <person name="Devos D.P."/>
            <person name="Kaster A.-K."/>
            <person name="Ovreas L."/>
            <person name="Rohde M."/>
            <person name="Galperin M.Y."/>
            <person name="Jogler C."/>
        </authorList>
    </citation>
    <scope>NUCLEOTIDE SEQUENCE [LARGE SCALE GENOMIC DNA]</scope>
    <source>
        <strain evidence="3 4">KOR34</strain>
    </source>
</reference>
<sequence length="334" mass="36339">MPSAVLDPSADKTVAAVALPARLKLLCVTTLHNAAGWITQALASEGATRANLEEAIGATSALARLREEVFDAVMVLHEPGMLDAPGFVEAMRGGGHDEPVVVLGEGEPAACTADCYSAGADAYCCIRQTTPRVLLCELRSAIRRCELERQNRRLYEAEQQRLTIEHQEAERLLAEQRGLLVELNAMRSADDAQGGFSEPAAPTDGRQGRTSDLPEALVANYRDVLRAYVIMGVGNLTVEMSKLAELLAAAGVAAHRAVQLHLDVLEQLVRGLGARSTRHVMNRADLLILELMIHLADGYRRRYRDVEAPPEQLMLPGFEWIGPRSEPPAFEHPA</sequence>
<evidence type="ECO:0000313" key="4">
    <source>
        <dbReference type="Proteomes" id="UP000316714"/>
    </source>
</evidence>
<accession>A0A5C5VHB1</accession>
<keyword evidence="1" id="KW-0175">Coiled coil</keyword>